<dbReference type="Proteomes" id="UP000191691">
    <property type="component" value="Unassembled WGS sequence"/>
</dbReference>
<keyword evidence="3" id="KW-1185">Reference proteome</keyword>
<dbReference type="EMBL" id="MOOB01000022">
    <property type="protein sequence ID" value="OQE86152.1"/>
    <property type="molecule type" value="Genomic_DNA"/>
</dbReference>
<name>A0A1V6YG58_PENNA</name>
<evidence type="ECO:0000313" key="3">
    <source>
        <dbReference type="Proteomes" id="UP000191691"/>
    </source>
</evidence>
<sequence length="126" mass="13192">MDASAYGFTQTSVKPEACSASLIKDKSFYNAWDLPEVPSKVVDYIKNGLPDAPSGKFVSKVYDHTGKEITDIKFEVKSGVNAPSSDSGSSETSDYSETSNAGSLNGTPSLALGGVGGLFMLLVSLL</sequence>
<feature type="compositionally biased region" description="Low complexity" evidence="1">
    <location>
        <begin position="84"/>
        <end position="99"/>
    </location>
</feature>
<gene>
    <name evidence="2" type="ORF">PENNAL_c0022G01479</name>
</gene>
<protein>
    <submittedName>
        <fullName evidence="2">Uncharacterized protein</fullName>
    </submittedName>
</protein>
<comment type="caution">
    <text evidence="2">The sequence shown here is derived from an EMBL/GenBank/DDBJ whole genome shotgun (WGS) entry which is preliminary data.</text>
</comment>
<feature type="region of interest" description="Disordered" evidence="1">
    <location>
        <begin position="79"/>
        <end position="108"/>
    </location>
</feature>
<organism evidence="2 3">
    <name type="scientific">Penicillium nalgiovense</name>
    <dbReference type="NCBI Taxonomy" id="60175"/>
    <lineage>
        <taxon>Eukaryota</taxon>
        <taxon>Fungi</taxon>
        <taxon>Dikarya</taxon>
        <taxon>Ascomycota</taxon>
        <taxon>Pezizomycotina</taxon>
        <taxon>Eurotiomycetes</taxon>
        <taxon>Eurotiomycetidae</taxon>
        <taxon>Eurotiales</taxon>
        <taxon>Aspergillaceae</taxon>
        <taxon>Penicillium</taxon>
    </lineage>
</organism>
<reference evidence="3" key="1">
    <citation type="journal article" date="2017" name="Nat. Microbiol.">
        <title>Global analysis of biosynthetic gene clusters reveals vast potential of secondary metabolite production in Penicillium species.</title>
        <authorList>
            <person name="Nielsen J.C."/>
            <person name="Grijseels S."/>
            <person name="Prigent S."/>
            <person name="Ji B."/>
            <person name="Dainat J."/>
            <person name="Nielsen K.F."/>
            <person name="Frisvad J.C."/>
            <person name="Workman M."/>
            <person name="Nielsen J."/>
        </authorList>
    </citation>
    <scope>NUCLEOTIDE SEQUENCE [LARGE SCALE GENOMIC DNA]</scope>
    <source>
        <strain evidence="3">IBT 13039</strain>
    </source>
</reference>
<evidence type="ECO:0000256" key="1">
    <source>
        <dbReference type="SAM" id="MobiDB-lite"/>
    </source>
</evidence>
<dbReference type="AlphaFoldDB" id="A0A1V6YG58"/>
<proteinExistence type="predicted"/>
<accession>A0A1V6YG58</accession>
<evidence type="ECO:0000313" key="2">
    <source>
        <dbReference type="EMBL" id="OQE86152.1"/>
    </source>
</evidence>